<dbReference type="SMART" id="SM00065">
    <property type="entry name" value="GAF"/>
    <property type="match status" value="2"/>
</dbReference>
<dbReference type="Pfam" id="PF07730">
    <property type="entry name" value="HisKA_3"/>
    <property type="match status" value="1"/>
</dbReference>
<dbReference type="InterPro" id="IPR029016">
    <property type="entry name" value="GAF-like_dom_sf"/>
</dbReference>
<keyword evidence="10" id="KW-0902">Two-component regulatory system</keyword>
<sequence>MGADEEPLLTGALSQLRLRELLVEVQDRIGQVMDSRDQIDALLEAVLTVASGLELNATLKRIVHAAIELVDCRYGALGVLNPSRDRLQEFVYEGIDEHTRELIGELPTGHGLLGLLIEQPKPIRLDSIAAHTASSGFPDHHPPMRTFLGVPVRVRGEVFGNLYLTEKVGGQSFTEDDEVVVQALAAAAGIAVDNARLFEDARLRQRWQHATSEIRGELLAATDTGEVLDLIAQRARTLAVADHVLIAQPDDPDVETAEVTTLTVTAYAGDDPAAFHRRHIPVDGSDTGRAFRTGKLTQVPHFADRDRYGPALLLPLRVSADTITGVLAIIRELGAESFDDRQQSLAAEFADQAALALKLADDQRQLADMSLISDRDRIARDLHDHVIQRLFAHGLNLQSTQARTRAPEIRARLEDMIDDVQQIITDVRTTIFDLHRETDEDSRQLRQVLNTVVAEQTENSGLRTTVRMAGPLNVVTGPLADHAEAVLREALSNVVHHARARAVTVTVSVGDDLTVDVSDDGIGLPPAVARSGLHNLAARAEQAGGTFTIALQDTGGTRLTWAAPLPEV</sequence>
<dbReference type="GO" id="GO:0016020">
    <property type="term" value="C:membrane"/>
    <property type="evidence" value="ECO:0007669"/>
    <property type="project" value="InterPro"/>
</dbReference>
<evidence type="ECO:0000259" key="12">
    <source>
        <dbReference type="SMART" id="SM00387"/>
    </source>
</evidence>
<dbReference type="AlphaFoldDB" id="A0A2S2BT23"/>
<evidence type="ECO:0000256" key="7">
    <source>
        <dbReference type="ARBA" id="ARBA00022777"/>
    </source>
</evidence>
<evidence type="ECO:0000313" key="14">
    <source>
        <dbReference type="Proteomes" id="UP000245711"/>
    </source>
</evidence>
<dbReference type="Pfam" id="PF13185">
    <property type="entry name" value="GAF_2"/>
    <property type="match status" value="2"/>
</dbReference>
<dbReference type="Gene3D" id="1.20.5.1930">
    <property type="match status" value="1"/>
</dbReference>
<dbReference type="SMART" id="SM00387">
    <property type="entry name" value="HATPase_c"/>
    <property type="match status" value="1"/>
</dbReference>
<dbReference type="GO" id="GO:0019826">
    <property type="term" value="F:oxygen sensor activity"/>
    <property type="evidence" value="ECO:0007669"/>
    <property type="project" value="UniProtKB-ARBA"/>
</dbReference>
<feature type="domain" description="GAF" evidence="11">
    <location>
        <begin position="54"/>
        <end position="202"/>
    </location>
</feature>
<dbReference type="GO" id="GO:0070025">
    <property type="term" value="F:carbon monoxide binding"/>
    <property type="evidence" value="ECO:0007669"/>
    <property type="project" value="UniProtKB-ARBA"/>
</dbReference>
<evidence type="ECO:0000256" key="9">
    <source>
        <dbReference type="ARBA" id="ARBA00023004"/>
    </source>
</evidence>
<evidence type="ECO:0000256" key="5">
    <source>
        <dbReference type="ARBA" id="ARBA00022679"/>
    </source>
</evidence>
<dbReference type="GO" id="GO:0070483">
    <property type="term" value="P:detection of hypoxia"/>
    <property type="evidence" value="ECO:0007669"/>
    <property type="project" value="UniProtKB-ARBA"/>
</dbReference>
<dbReference type="Gene3D" id="3.30.565.10">
    <property type="entry name" value="Histidine kinase-like ATPase, C-terminal domain"/>
    <property type="match status" value="1"/>
</dbReference>
<evidence type="ECO:0000256" key="2">
    <source>
        <dbReference type="ARBA" id="ARBA00001971"/>
    </source>
</evidence>
<feature type="domain" description="Histidine kinase/HSP90-like ATPase" evidence="12">
    <location>
        <begin position="478"/>
        <end position="567"/>
    </location>
</feature>
<feature type="domain" description="GAF" evidence="11">
    <location>
        <begin position="223"/>
        <end position="367"/>
    </location>
</feature>
<dbReference type="GO" id="GO:0070026">
    <property type="term" value="F:nitric oxide binding"/>
    <property type="evidence" value="ECO:0007669"/>
    <property type="project" value="UniProtKB-ARBA"/>
</dbReference>
<dbReference type="GO" id="GO:0046983">
    <property type="term" value="F:protein dimerization activity"/>
    <property type="evidence" value="ECO:0007669"/>
    <property type="project" value="InterPro"/>
</dbReference>
<dbReference type="InterPro" id="IPR011712">
    <property type="entry name" value="Sig_transdc_His_kin_sub3_dim/P"/>
</dbReference>
<dbReference type="RefSeq" id="WP_109328355.1">
    <property type="nucleotide sequence ID" value="NZ_CP021354.1"/>
</dbReference>
<dbReference type="FunFam" id="3.30.450.40:FF:000052">
    <property type="entry name" value="Oxygen sensor histidine kinase response regulator DevS/DosS"/>
    <property type="match status" value="1"/>
</dbReference>
<dbReference type="Proteomes" id="UP000245711">
    <property type="component" value="Chromosome"/>
</dbReference>
<keyword evidence="4" id="KW-0597">Phosphoprotein</keyword>
<proteinExistence type="predicted"/>
<dbReference type="PANTHER" id="PTHR24421:SF56">
    <property type="entry name" value="OXYGEN SENSOR HISTIDINE KINASE RESPONSE REGULATOR DOST"/>
    <property type="match status" value="1"/>
</dbReference>
<dbReference type="Gene3D" id="3.30.450.40">
    <property type="match status" value="2"/>
</dbReference>
<dbReference type="InterPro" id="IPR036890">
    <property type="entry name" value="HATPase_C_sf"/>
</dbReference>
<keyword evidence="6" id="KW-0479">Metal-binding</keyword>
<dbReference type="EMBL" id="CP021354">
    <property type="protein sequence ID" value="AWK71776.1"/>
    <property type="molecule type" value="Genomic_DNA"/>
</dbReference>
<evidence type="ECO:0000256" key="1">
    <source>
        <dbReference type="ARBA" id="ARBA00001946"/>
    </source>
</evidence>
<keyword evidence="5" id="KW-0808">Transferase</keyword>
<comment type="cofactor">
    <cofactor evidence="1">
        <name>Mg(2+)</name>
        <dbReference type="ChEBI" id="CHEBI:18420"/>
    </cofactor>
</comment>
<dbReference type="InterPro" id="IPR050482">
    <property type="entry name" value="Sensor_HK_TwoCompSys"/>
</dbReference>
<evidence type="ECO:0000256" key="3">
    <source>
        <dbReference type="ARBA" id="ARBA00022490"/>
    </source>
</evidence>
<dbReference type="GO" id="GO:0000155">
    <property type="term" value="F:phosphorelay sensor kinase activity"/>
    <property type="evidence" value="ECO:0007669"/>
    <property type="project" value="InterPro"/>
</dbReference>
<comment type="cofactor">
    <cofactor evidence="2">
        <name>heme</name>
        <dbReference type="ChEBI" id="CHEBI:30413"/>
    </cofactor>
</comment>
<keyword evidence="8" id="KW-0460">Magnesium</keyword>
<evidence type="ECO:0000256" key="8">
    <source>
        <dbReference type="ARBA" id="ARBA00022842"/>
    </source>
</evidence>
<dbReference type="InterPro" id="IPR003594">
    <property type="entry name" value="HATPase_dom"/>
</dbReference>
<dbReference type="OrthoDB" id="5241249at2"/>
<dbReference type="GO" id="GO:0000287">
    <property type="term" value="F:magnesium ion binding"/>
    <property type="evidence" value="ECO:0007669"/>
    <property type="project" value="UniProtKB-ARBA"/>
</dbReference>
<evidence type="ECO:0000256" key="4">
    <source>
        <dbReference type="ARBA" id="ARBA00022553"/>
    </source>
</evidence>
<reference evidence="13 14" key="1">
    <citation type="submission" date="2017-05" db="EMBL/GenBank/DDBJ databases">
        <title>Isolation of Rhodococcus sp. S2-17 biodegrading of BP-3.</title>
        <authorList>
            <person name="Lee Y."/>
            <person name="Kim K.H."/>
            <person name="Chun B.H."/>
            <person name="Jung H.S."/>
            <person name="Jeon C.O."/>
        </authorList>
    </citation>
    <scope>NUCLEOTIDE SEQUENCE [LARGE SCALE GENOMIC DNA]</scope>
    <source>
        <strain evidence="13 14">S2-17</strain>
    </source>
</reference>
<dbReference type="Pfam" id="PF02518">
    <property type="entry name" value="HATPase_c"/>
    <property type="match status" value="1"/>
</dbReference>
<evidence type="ECO:0000259" key="11">
    <source>
        <dbReference type="SMART" id="SM00065"/>
    </source>
</evidence>
<evidence type="ECO:0000256" key="6">
    <source>
        <dbReference type="ARBA" id="ARBA00022723"/>
    </source>
</evidence>
<protein>
    <submittedName>
        <fullName evidence="13">Histidine kinase</fullName>
    </submittedName>
</protein>
<keyword evidence="14" id="KW-1185">Reference proteome</keyword>
<keyword evidence="9" id="KW-0408">Iron</keyword>
<accession>A0A2S2BT23</accession>
<organism evidence="13 14">
    <name type="scientific">Rhodococcus oxybenzonivorans</name>
    <dbReference type="NCBI Taxonomy" id="1990687"/>
    <lineage>
        <taxon>Bacteria</taxon>
        <taxon>Bacillati</taxon>
        <taxon>Actinomycetota</taxon>
        <taxon>Actinomycetes</taxon>
        <taxon>Mycobacteriales</taxon>
        <taxon>Nocardiaceae</taxon>
        <taxon>Rhodococcus</taxon>
    </lineage>
</organism>
<dbReference type="SUPFAM" id="SSF55874">
    <property type="entry name" value="ATPase domain of HSP90 chaperone/DNA topoisomerase II/histidine kinase"/>
    <property type="match status" value="1"/>
</dbReference>
<dbReference type="PANTHER" id="PTHR24421">
    <property type="entry name" value="NITRATE/NITRITE SENSOR PROTEIN NARX-RELATED"/>
    <property type="match status" value="1"/>
</dbReference>
<gene>
    <name evidence="13" type="ORF">CBI38_09410</name>
</gene>
<dbReference type="SUPFAM" id="SSF55781">
    <property type="entry name" value="GAF domain-like"/>
    <property type="match status" value="2"/>
</dbReference>
<dbReference type="KEGG" id="roz:CBI38_09410"/>
<dbReference type="GO" id="GO:0020037">
    <property type="term" value="F:heme binding"/>
    <property type="evidence" value="ECO:0007669"/>
    <property type="project" value="UniProtKB-ARBA"/>
</dbReference>
<keyword evidence="3" id="KW-0963">Cytoplasm</keyword>
<dbReference type="GO" id="GO:0019825">
    <property type="term" value="F:oxygen binding"/>
    <property type="evidence" value="ECO:0007669"/>
    <property type="project" value="UniProtKB-ARBA"/>
</dbReference>
<dbReference type="GO" id="GO:0005524">
    <property type="term" value="F:ATP binding"/>
    <property type="evidence" value="ECO:0007669"/>
    <property type="project" value="UniProtKB-ARBA"/>
</dbReference>
<name>A0A2S2BT23_9NOCA</name>
<dbReference type="InterPro" id="IPR003018">
    <property type="entry name" value="GAF"/>
</dbReference>
<evidence type="ECO:0000256" key="10">
    <source>
        <dbReference type="ARBA" id="ARBA00023012"/>
    </source>
</evidence>
<evidence type="ECO:0000313" key="13">
    <source>
        <dbReference type="EMBL" id="AWK71776.1"/>
    </source>
</evidence>
<dbReference type="CDD" id="cd16917">
    <property type="entry name" value="HATPase_UhpB-NarQ-NarX-like"/>
    <property type="match status" value="1"/>
</dbReference>
<keyword evidence="7 13" id="KW-0418">Kinase</keyword>